<evidence type="ECO:0000256" key="6">
    <source>
        <dbReference type="SAM" id="MobiDB-lite"/>
    </source>
</evidence>
<organism evidence="8 9">
    <name type="scientific">Marasmius tenuissimus</name>
    <dbReference type="NCBI Taxonomy" id="585030"/>
    <lineage>
        <taxon>Eukaryota</taxon>
        <taxon>Fungi</taxon>
        <taxon>Dikarya</taxon>
        <taxon>Basidiomycota</taxon>
        <taxon>Agaricomycotina</taxon>
        <taxon>Agaricomycetes</taxon>
        <taxon>Agaricomycetidae</taxon>
        <taxon>Agaricales</taxon>
        <taxon>Marasmiineae</taxon>
        <taxon>Marasmiaceae</taxon>
        <taxon>Marasmius</taxon>
    </lineage>
</organism>
<feature type="compositionally biased region" description="Low complexity" evidence="6">
    <location>
        <begin position="55"/>
        <end position="70"/>
    </location>
</feature>
<dbReference type="PANTHER" id="PTHR42790:SF19">
    <property type="entry name" value="KYNURENINE_ALPHA-AMINOADIPATE AMINOTRANSFERASE, MITOCHONDRIAL"/>
    <property type="match status" value="1"/>
</dbReference>
<dbReference type="Pfam" id="PF00155">
    <property type="entry name" value="Aminotran_1_2"/>
    <property type="match status" value="1"/>
</dbReference>
<dbReference type="Gene3D" id="3.40.640.10">
    <property type="entry name" value="Type I PLP-dependent aspartate aminotransferase-like (Major domain)"/>
    <property type="match status" value="1"/>
</dbReference>
<comment type="similarity">
    <text evidence="2">Belongs to the class-I pyridoxal-phosphate-dependent aminotransferase family.</text>
</comment>
<proteinExistence type="inferred from homology"/>
<evidence type="ECO:0000256" key="5">
    <source>
        <dbReference type="ARBA" id="ARBA00022898"/>
    </source>
</evidence>
<keyword evidence="5" id="KW-0663">Pyridoxal phosphate</keyword>
<dbReference type="EMBL" id="JBBXMP010000023">
    <property type="protein sequence ID" value="KAL0067766.1"/>
    <property type="molecule type" value="Genomic_DNA"/>
</dbReference>
<dbReference type="InterPro" id="IPR050859">
    <property type="entry name" value="Class-I_PLP-dep_aminotransf"/>
</dbReference>
<evidence type="ECO:0000256" key="1">
    <source>
        <dbReference type="ARBA" id="ARBA00001933"/>
    </source>
</evidence>
<accession>A0ABR3A1M3</accession>
<keyword evidence="9" id="KW-1185">Reference proteome</keyword>
<gene>
    <name evidence="8" type="ORF">AAF712_005206</name>
</gene>
<dbReference type="InterPro" id="IPR015424">
    <property type="entry name" value="PyrdxlP-dep_Trfase"/>
</dbReference>
<reference evidence="8 9" key="1">
    <citation type="submission" date="2024-05" db="EMBL/GenBank/DDBJ databases">
        <title>A draft genome resource for the thread blight pathogen Marasmius tenuissimus strain MS-2.</title>
        <authorList>
            <person name="Yulfo-Soto G.E."/>
            <person name="Baruah I.K."/>
            <person name="Amoako-Attah I."/>
            <person name="Bukari Y."/>
            <person name="Meinhardt L.W."/>
            <person name="Bailey B.A."/>
            <person name="Cohen S.P."/>
        </authorList>
    </citation>
    <scope>NUCLEOTIDE SEQUENCE [LARGE SCALE GENOMIC DNA]</scope>
    <source>
        <strain evidence="8 9">MS-2</strain>
    </source>
</reference>
<name>A0ABR3A1M3_9AGAR</name>
<evidence type="ECO:0000313" key="9">
    <source>
        <dbReference type="Proteomes" id="UP001437256"/>
    </source>
</evidence>
<evidence type="ECO:0000259" key="7">
    <source>
        <dbReference type="Pfam" id="PF00155"/>
    </source>
</evidence>
<dbReference type="CDD" id="cd00609">
    <property type="entry name" value="AAT_like"/>
    <property type="match status" value="1"/>
</dbReference>
<feature type="domain" description="Aminotransferase class I/classII large" evidence="7">
    <location>
        <begin position="203"/>
        <end position="540"/>
    </location>
</feature>
<comment type="cofactor">
    <cofactor evidence="1">
        <name>pyridoxal 5'-phosphate</name>
        <dbReference type="ChEBI" id="CHEBI:597326"/>
    </cofactor>
</comment>
<dbReference type="SUPFAM" id="SSF53383">
    <property type="entry name" value="PLP-dependent transferases"/>
    <property type="match status" value="1"/>
</dbReference>
<evidence type="ECO:0000256" key="3">
    <source>
        <dbReference type="ARBA" id="ARBA00022576"/>
    </source>
</evidence>
<evidence type="ECO:0000313" key="8">
    <source>
        <dbReference type="EMBL" id="KAL0067766.1"/>
    </source>
</evidence>
<feature type="compositionally biased region" description="Polar residues" evidence="6">
    <location>
        <begin position="1"/>
        <end position="30"/>
    </location>
</feature>
<dbReference type="Proteomes" id="UP001437256">
    <property type="component" value="Unassembled WGS sequence"/>
</dbReference>
<sequence>MSIPQSTPSKNLSLSTRSFGQSLGGSTTPSKLRYADSPLSTPSRVVRYTLPPQPSSAASAATNASSTSTMPPTPSPVVSAYRGKQSSTASAGRVLRRFYTEKKLMSDPPKILPASFYEQFLSQQALNRKPNPIRSLFPLEKTPGLLSLVGGRPNPTTFPFTALSFTARAPTEDHALLGPEGGPRDDDVHVNISPEDLALGLAYTDTAGIAELLGWLGKLQERMHGRKPSGEGWRISVGTGSQDLISKAISALVNPGDPVLVEHPTYPGVIPVLANVGCELCEVETDAEGISTTSLCRVLESWPEGKSKPRVLYTVPYGGNPTGMTASLVRRKEVLKLAREYNFIILEDDPYFYLYYGTAERPPSYFSLDREEPEVGRVVRFDSLSKILSAGLRFGFVSGPERLLNVIDAHTGTSNLQSSSVVQVIALGLLKTWGCDGFFTHTRGVSAFYGQKRDVLEAAMNRHLKGLCEWVAPQAGLFFWFKLLVPNGDSEAVMRTKAVQNGFLALPGTACLPKGGKSAYVRVSFSILTAEEVEEAVKRLANILKEARGER</sequence>
<dbReference type="InterPro" id="IPR004839">
    <property type="entry name" value="Aminotransferase_I/II_large"/>
</dbReference>
<keyword evidence="4" id="KW-0808">Transferase</keyword>
<dbReference type="InterPro" id="IPR015421">
    <property type="entry name" value="PyrdxlP-dep_Trfase_major"/>
</dbReference>
<feature type="region of interest" description="Disordered" evidence="6">
    <location>
        <begin position="1"/>
        <end position="86"/>
    </location>
</feature>
<evidence type="ECO:0000256" key="4">
    <source>
        <dbReference type="ARBA" id="ARBA00022679"/>
    </source>
</evidence>
<comment type="caution">
    <text evidence="8">The sequence shown here is derived from an EMBL/GenBank/DDBJ whole genome shotgun (WGS) entry which is preliminary data.</text>
</comment>
<keyword evidence="3" id="KW-0032">Aminotransferase</keyword>
<dbReference type="PANTHER" id="PTHR42790">
    <property type="entry name" value="AMINOTRANSFERASE"/>
    <property type="match status" value="1"/>
</dbReference>
<evidence type="ECO:0000256" key="2">
    <source>
        <dbReference type="ARBA" id="ARBA00007441"/>
    </source>
</evidence>
<protein>
    <recommendedName>
        <fullName evidence="7">Aminotransferase class I/classII large domain-containing protein</fullName>
    </recommendedName>
</protein>